<evidence type="ECO:0000256" key="3">
    <source>
        <dbReference type="ARBA" id="ARBA00022475"/>
    </source>
</evidence>
<protein>
    <submittedName>
        <fullName evidence="9">BMP family ABC transporter substrate-binding protein</fullName>
    </submittedName>
    <submittedName>
        <fullName evidence="10">Nucleoside-binding protein</fullName>
    </submittedName>
</protein>
<accession>A0A1G7XSJ6</accession>
<evidence type="ECO:0000313" key="11">
    <source>
        <dbReference type="Proteomes" id="UP000198956"/>
    </source>
</evidence>
<dbReference type="PROSITE" id="PS51257">
    <property type="entry name" value="PROKAR_LIPOPROTEIN"/>
    <property type="match status" value="1"/>
</dbReference>
<keyword evidence="5" id="KW-0472">Membrane</keyword>
<evidence type="ECO:0000313" key="9">
    <source>
        <dbReference type="EMBL" id="QYY43706.1"/>
    </source>
</evidence>
<reference evidence="9 12" key="2">
    <citation type="submission" date="2021-08" db="EMBL/GenBank/DDBJ databases">
        <title>Complete genome sequence of the strain Aneurinibacillus thermoaerophilus CCM 8960.</title>
        <authorList>
            <person name="Musilova J."/>
            <person name="Kourilova X."/>
            <person name="Pernicova I."/>
            <person name="Bezdicek M."/>
            <person name="Lengerova M."/>
            <person name="Obruca S."/>
            <person name="Sedlar K."/>
        </authorList>
    </citation>
    <scope>NUCLEOTIDE SEQUENCE [LARGE SCALE GENOMIC DNA]</scope>
    <source>
        <strain evidence="9 12">CCM 8960</strain>
    </source>
</reference>
<dbReference type="PANTHER" id="PTHR34296">
    <property type="entry name" value="TRANSCRIPTIONAL ACTIVATOR PROTEIN MED"/>
    <property type="match status" value="1"/>
</dbReference>
<dbReference type="EMBL" id="FNDE01000004">
    <property type="protein sequence ID" value="SDG87104.1"/>
    <property type="molecule type" value="Genomic_DNA"/>
</dbReference>
<keyword evidence="3" id="KW-1003">Cell membrane</keyword>
<dbReference type="AlphaFoldDB" id="A0A1G7XSJ6"/>
<dbReference type="GeneID" id="97140857"/>
<evidence type="ECO:0000256" key="6">
    <source>
        <dbReference type="ARBA" id="ARBA00023288"/>
    </source>
</evidence>
<evidence type="ECO:0000256" key="5">
    <source>
        <dbReference type="ARBA" id="ARBA00023136"/>
    </source>
</evidence>
<keyword evidence="6" id="KW-0449">Lipoprotein</keyword>
<feature type="domain" description="ABC transporter substrate-binding protein PnrA-like" evidence="8">
    <location>
        <begin position="36"/>
        <end position="288"/>
    </location>
</feature>
<dbReference type="PANTHER" id="PTHR34296:SF2">
    <property type="entry name" value="ABC TRANSPORTER GUANOSINE-BINDING PROTEIN NUPN"/>
    <property type="match status" value="1"/>
</dbReference>
<name>A0A1G7XSJ6_ANETH</name>
<evidence type="ECO:0000256" key="7">
    <source>
        <dbReference type="SAM" id="SignalP"/>
    </source>
</evidence>
<feature type="chain" id="PRO_5011557537" evidence="7">
    <location>
        <begin position="24"/>
        <end position="331"/>
    </location>
</feature>
<dbReference type="GO" id="GO:0005886">
    <property type="term" value="C:plasma membrane"/>
    <property type="evidence" value="ECO:0007669"/>
    <property type="project" value="UniProtKB-SubCell"/>
</dbReference>
<dbReference type="InterPro" id="IPR050957">
    <property type="entry name" value="BMP_lipoprotein"/>
</dbReference>
<organism evidence="10 11">
    <name type="scientific">Aneurinibacillus thermoaerophilus</name>
    <dbReference type="NCBI Taxonomy" id="143495"/>
    <lineage>
        <taxon>Bacteria</taxon>
        <taxon>Bacillati</taxon>
        <taxon>Bacillota</taxon>
        <taxon>Bacilli</taxon>
        <taxon>Bacillales</taxon>
        <taxon>Paenibacillaceae</taxon>
        <taxon>Aneurinibacillus group</taxon>
        <taxon>Aneurinibacillus</taxon>
    </lineage>
</organism>
<gene>
    <name evidence="9" type="ORF">K3F53_05700</name>
    <name evidence="10" type="ORF">SAMN04489735_1004165</name>
</gene>
<dbReference type="SUPFAM" id="SSF53822">
    <property type="entry name" value="Periplasmic binding protein-like I"/>
    <property type="match status" value="1"/>
</dbReference>
<dbReference type="RefSeq" id="WP_057899454.1">
    <property type="nucleotide sequence ID" value="NZ_CP080764.1"/>
</dbReference>
<keyword evidence="12" id="KW-1185">Reference proteome</keyword>
<evidence type="ECO:0000256" key="1">
    <source>
        <dbReference type="ARBA" id="ARBA00004193"/>
    </source>
</evidence>
<dbReference type="Proteomes" id="UP000826616">
    <property type="component" value="Chromosome"/>
</dbReference>
<comment type="subcellular location">
    <subcellularLocation>
        <location evidence="1">Cell membrane</location>
        <topology evidence="1">Lipid-anchor</topology>
    </subcellularLocation>
</comment>
<evidence type="ECO:0000256" key="2">
    <source>
        <dbReference type="ARBA" id="ARBA00008610"/>
    </source>
</evidence>
<sequence length="331" mass="36985">MLRKLLCLPILVLFVGCSLLPQAENPVNPSVEKPFKVALLVEGKIYDQGWDNQAYMGLKEIERKMRAQILCVQYVNTEEKQIAQAESLAKQGYELIFGNGRSFEAVFNRLAPAYPNTRFVFFNGKALALNVLAVNFTPESMGYFSGMVAGLMTKTKKIGLIPAYSSMKEIEPFIAAVKQQNRENSVMMEEVGSWSDGAKAIQIARRMIDKGADILVPMGDGFNIDVIMEAHRAKRFAIGYISDQSFVSKETVLTSTVQNVTSVYLKIARQHKSGQLLGNCLTLDFADGSQDLAAFGAMVPEAVRKKVRQKLYEYKTGVWNLPVQYHSLRCR</sequence>
<feature type="signal peptide" evidence="7">
    <location>
        <begin position="1"/>
        <end position="23"/>
    </location>
</feature>
<reference evidence="10 11" key="1">
    <citation type="submission" date="2016-10" db="EMBL/GenBank/DDBJ databases">
        <authorList>
            <person name="de Groot N.N."/>
        </authorList>
    </citation>
    <scope>NUCLEOTIDE SEQUENCE [LARGE SCALE GENOMIC DNA]</scope>
    <source>
        <strain evidence="10 11">L 420-91</strain>
    </source>
</reference>
<dbReference type="Pfam" id="PF02608">
    <property type="entry name" value="Bmp"/>
    <property type="match status" value="1"/>
</dbReference>
<evidence type="ECO:0000256" key="4">
    <source>
        <dbReference type="ARBA" id="ARBA00022729"/>
    </source>
</evidence>
<comment type="similarity">
    <text evidence="2">Belongs to the BMP lipoprotein family.</text>
</comment>
<dbReference type="OrthoDB" id="9769871at2"/>
<dbReference type="Gene3D" id="3.40.50.2300">
    <property type="match status" value="2"/>
</dbReference>
<evidence type="ECO:0000259" key="8">
    <source>
        <dbReference type="Pfam" id="PF02608"/>
    </source>
</evidence>
<dbReference type="InterPro" id="IPR003760">
    <property type="entry name" value="PnrA-like"/>
</dbReference>
<evidence type="ECO:0000313" key="10">
    <source>
        <dbReference type="EMBL" id="SDG87104.1"/>
    </source>
</evidence>
<dbReference type="Proteomes" id="UP000198956">
    <property type="component" value="Unassembled WGS sequence"/>
</dbReference>
<dbReference type="InterPro" id="IPR028082">
    <property type="entry name" value="Peripla_BP_I"/>
</dbReference>
<keyword evidence="4 7" id="KW-0732">Signal</keyword>
<proteinExistence type="inferred from homology"/>
<evidence type="ECO:0000313" key="12">
    <source>
        <dbReference type="Proteomes" id="UP000826616"/>
    </source>
</evidence>
<dbReference type="EMBL" id="CP080764">
    <property type="protein sequence ID" value="QYY43706.1"/>
    <property type="molecule type" value="Genomic_DNA"/>
</dbReference>